<reference evidence="2" key="1">
    <citation type="journal article" date="2019" name="Int. J. Syst. Evol. Microbiol.">
        <title>The Global Catalogue of Microorganisms (GCM) 10K type strain sequencing project: providing services to taxonomists for standard genome sequencing and annotation.</title>
        <authorList>
            <consortium name="The Broad Institute Genomics Platform"/>
            <consortium name="The Broad Institute Genome Sequencing Center for Infectious Disease"/>
            <person name="Wu L."/>
            <person name="Ma J."/>
        </authorList>
    </citation>
    <scope>NUCLEOTIDE SEQUENCE [LARGE SCALE GENOMIC DNA]</scope>
    <source>
        <strain evidence="2">JCM 31037</strain>
    </source>
</reference>
<dbReference type="PANTHER" id="PTHR45947">
    <property type="entry name" value="SULFOQUINOVOSYL TRANSFERASE SQD2"/>
    <property type="match status" value="1"/>
</dbReference>
<dbReference type="Proteomes" id="UP001597260">
    <property type="component" value="Unassembled WGS sequence"/>
</dbReference>
<proteinExistence type="predicted"/>
<dbReference type="PANTHER" id="PTHR45947:SF3">
    <property type="entry name" value="SULFOQUINOVOSYL TRANSFERASE SQD2"/>
    <property type="match status" value="1"/>
</dbReference>
<keyword evidence="2" id="KW-1185">Reference proteome</keyword>
<protein>
    <submittedName>
        <fullName evidence="1">Glycosyltransferase</fullName>
    </submittedName>
</protein>
<comment type="caution">
    <text evidence="1">The sequence shown here is derived from an EMBL/GenBank/DDBJ whole genome shotgun (WGS) entry which is preliminary data.</text>
</comment>
<evidence type="ECO:0000313" key="2">
    <source>
        <dbReference type="Proteomes" id="UP001597260"/>
    </source>
</evidence>
<gene>
    <name evidence="1" type="ORF">ACFQ4H_13165</name>
</gene>
<dbReference type="SUPFAM" id="SSF53756">
    <property type="entry name" value="UDP-Glycosyltransferase/glycogen phosphorylase"/>
    <property type="match status" value="1"/>
</dbReference>
<name>A0ABW3YD88_9ACTN</name>
<dbReference type="Gene3D" id="3.40.50.2000">
    <property type="entry name" value="Glycogen Phosphorylase B"/>
    <property type="match status" value="2"/>
</dbReference>
<evidence type="ECO:0000313" key="1">
    <source>
        <dbReference type="EMBL" id="MFD1322045.1"/>
    </source>
</evidence>
<dbReference type="Pfam" id="PF13692">
    <property type="entry name" value="Glyco_trans_1_4"/>
    <property type="match status" value="1"/>
</dbReference>
<organism evidence="1 2">
    <name type="scientific">Micromonospora sonneratiae</name>
    <dbReference type="NCBI Taxonomy" id="1184706"/>
    <lineage>
        <taxon>Bacteria</taxon>
        <taxon>Bacillati</taxon>
        <taxon>Actinomycetota</taxon>
        <taxon>Actinomycetes</taxon>
        <taxon>Micromonosporales</taxon>
        <taxon>Micromonosporaceae</taxon>
        <taxon>Micromonospora</taxon>
    </lineage>
</organism>
<dbReference type="RefSeq" id="WP_377570536.1">
    <property type="nucleotide sequence ID" value="NZ_JBHTMP010000016.1"/>
</dbReference>
<sequence length="400" mass="44053">MRVVVTAENRFTRTPDGAVWTVTGPAYQFWTRYLSTFDRVRLVARVLDVPTPGEGASRVDGLDVEVWPVPHYVGPRQFLRQRAAVERTVVAAAGTADAVILRVPSPIGTFLAQTRDRLGLSYGLEVVGDPYDVFAPDVVQHPLRPVLRHWSTMKLRQQCRSASAVAYVTERSLQVRYPATPGTPTVNCSSIDLTSAAFRPRPRTTDRFSRSGRLVSIGSLDQVYRGVDTLLEALAWLVSAGLPVHLTHIGDGRFRGHLEQMTASLGLTDRVAFLGALPSGEPVRRQLDAADLFVMPSRTEGLPRALIEAMARALPAIATTAGGIPELLPATDLVPPDDPAALAIAIHQMLTDPIRMTTTSQRNLHRAHDFSTHTLTPRRDTFYRAVRDATEHRQPVRSTR</sequence>
<accession>A0ABW3YD88</accession>
<dbReference type="EMBL" id="JBHTMP010000016">
    <property type="protein sequence ID" value="MFD1322045.1"/>
    <property type="molecule type" value="Genomic_DNA"/>
</dbReference>
<dbReference type="InterPro" id="IPR050194">
    <property type="entry name" value="Glycosyltransferase_grp1"/>
</dbReference>